<protein>
    <submittedName>
        <fullName evidence="2">Uncharacterized protein</fullName>
    </submittedName>
</protein>
<dbReference type="EMBL" id="JBHTJG010000012">
    <property type="protein sequence ID" value="MFD0948403.1"/>
    <property type="molecule type" value="Genomic_DNA"/>
</dbReference>
<reference evidence="3" key="1">
    <citation type="journal article" date="2019" name="Int. J. Syst. Evol. Microbiol.">
        <title>The Global Catalogue of Microorganisms (GCM) 10K type strain sequencing project: providing services to taxonomists for standard genome sequencing and annotation.</title>
        <authorList>
            <consortium name="The Broad Institute Genomics Platform"/>
            <consortium name="The Broad Institute Genome Sequencing Center for Infectious Disease"/>
            <person name="Wu L."/>
            <person name="Ma J."/>
        </authorList>
    </citation>
    <scope>NUCLEOTIDE SEQUENCE [LARGE SCALE GENOMIC DNA]</scope>
    <source>
        <strain evidence="3">CCUG 62982</strain>
    </source>
</reference>
<keyword evidence="1" id="KW-0812">Transmembrane</keyword>
<accession>A0ABW3HAC9</accession>
<keyword evidence="1" id="KW-0472">Membrane</keyword>
<evidence type="ECO:0000313" key="2">
    <source>
        <dbReference type="EMBL" id="MFD0948403.1"/>
    </source>
</evidence>
<evidence type="ECO:0000256" key="1">
    <source>
        <dbReference type="SAM" id="Phobius"/>
    </source>
</evidence>
<dbReference type="RefSeq" id="WP_264946269.1">
    <property type="nucleotide sequence ID" value="NZ_JAPDRA010000012.1"/>
</dbReference>
<feature type="transmembrane region" description="Helical" evidence="1">
    <location>
        <begin position="46"/>
        <end position="73"/>
    </location>
</feature>
<keyword evidence="3" id="KW-1185">Reference proteome</keyword>
<organism evidence="2 3">
    <name type="scientific">Sphingomonas canadensis</name>
    <dbReference type="NCBI Taxonomy" id="1219257"/>
    <lineage>
        <taxon>Bacteria</taxon>
        <taxon>Pseudomonadati</taxon>
        <taxon>Pseudomonadota</taxon>
        <taxon>Alphaproteobacteria</taxon>
        <taxon>Sphingomonadales</taxon>
        <taxon>Sphingomonadaceae</taxon>
        <taxon>Sphingomonas</taxon>
    </lineage>
</organism>
<evidence type="ECO:0000313" key="3">
    <source>
        <dbReference type="Proteomes" id="UP001596977"/>
    </source>
</evidence>
<dbReference type="Proteomes" id="UP001596977">
    <property type="component" value="Unassembled WGS sequence"/>
</dbReference>
<keyword evidence="1" id="KW-1133">Transmembrane helix</keyword>
<name>A0ABW3HAC9_9SPHN</name>
<comment type="caution">
    <text evidence="2">The sequence shown here is derived from an EMBL/GenBank/DDBJ whole genome shotgun (WGS) entry which is preliminary data.</text>
</comment>
<proteinExistence type="predicted"/>
<gene>
    <name evidence="2" type="ORF">ACFQ1E_18845</name>
</gene>
<sequence>MFVRIVLVAGLLSGMLAAGVMCAIALDHNPQGEFADPATGAWVTGNLVPLAAIWFGVVFAPFAAVALTGFLIVRIAAMRDGD</sequence>